<organism evidence="1 2">
    <name type="scientific">Phototrophicus methaneseepsis</name>
    <dbReference type="NCBI Taxonomy" id="2710758"/>
    <lineage>
        <taxon>Bacteria</taxon>
        <taxon>Bacillati</taxon>
        <taxon>Chloroflexota</taxon>
        <taxon>Candidatus Thermofontia</taxon>
        <taxon>Phototrophicales</taxon>
        <taxon>Phototrophicaceae</taxon>
        <taxon>Phototrophicus</taxon>
    </lineage>
</organism>
<protein>
    <submittedName>
        <fullName evidence="1">Uncharacterized protein</fullName>
    </submittedName>
</protein>
<dbReference type="KEGG" id="pmet:G4Y79_08230"/>
<reference evidence="1 2" key="1">
    <citation type="submission" date="2020-02" db="EMBL/GenBank/DDBJ databases">
        <authorList>
            <person name="Zheng R.K."/>
            <person name="Sun C.M."/>
        </authorList>
    </citation>
    <scope>NUCLEOTIDE SEQUENCE [LARGE SCALE GENOMIC DNA]</scope>
    <source>
        <strain evidence="2">rifampicinis</strain>
    </source>
</reference>
<sequence length="55" mass="6534">MLRIVMLFYLDETWDERQATMAADELGNRKRIGSGDDGFYCNFGCVYVWNYNRQT</sequence>
<dbReference type="RefSeq" id="WP_195172411.1">
    <property type="nucleotide sequence ID" value="NZ_CP062983.1"/>
</dbReference>
<dbReference type="Proteomes" id="UP000594468">
    <property type="component" value="Chromosome"/>
</dbReference>
<dbReference type="AlphaFoldDB" id="A0A7S8ECA9"/>
<gene>
    <name evidence="1" type="ORF">G4Y79_08230</name>
</gene>
<dbReference type="EMBL" id="CP062983">
    <property type="protein sequence ID" value="QPC84348.1"/>
    <property type="molecule type" value="Genomic_DNA"/>
</dbReference>
<name>A0A7S8ECA9_9CHLR</name>
<proteinExistence type="predicted"/>
<evidence type="ECO:0000313" key="2">
    <source>
        <dbReference type="Proteomes" id="UP000594468"/>
    </source>
</evidence>
<accession>A0A7S8ECA9</accession>
<evidence type="ECO:0000313" key="1">
    <source>
        <dbReference type="EMBL" id="QPC84348.1"/>
    </source>
</evidence>
<keyword evidence="2" id="KW-1185">Reference proteome</keyword>